<dbReference type="GO" id="GO:0005506">
    <property type="term" value="F:iron ion binding"/>
    <property type="evidence" value="ECO:0007669"/>
    <property type="project" value="UniProtKB-UniRule"/>
</dbReference>
<dbReference type="Proteomes" id="UP001549920">
    <property type="component" value="Unassembled WGS sequence"/>
</dbReference>
<dbReference type="InterPro" id="IPR004313">
    <property type="entry name" value="ARD"/>
</dbReference>
<feature type="binding site" evidence="12">
    <location>
        <position position="135"/>
    </location>
    <ligand>
        <name>Fe(2+)</name>
        <dbReference type="ChEBI" id="CHEBI:29033"/>
        <note>for iron-dependent acireductone dioxygenase activity</note>
    </ligand>
</feature>
<dbReference type="Pfam" id="PF03079">
    <property type="entry name" value="ARD"/>
    <property type="match status" value="1"/>
</dbReference>
<dbReference type="InterPro" id="IPR027496">
    <property type="entry name" value="ARD_euk"/>
</dbReference>
<evidence type="ECO:0000313" key="15">
    <source>
        <dbReference type="Proteomes" id="UP001549920"/>
    </source>
</evidence>
<dbReference type="AlphaFoldDB" id="A0ABD0TND4"/>
<comment type="pathway">
    <text evidence="12">Amino-acid biosynthesis; L-methionine biosynthesis via salvage pathway; L-methionine from S-methyl-5-thio-alpha-D-ribose 1-phosphate: step 5/6.</text>
</comment>
<evidence type="ECO:0000313" key="16">
    <source>
        <dbReference type="Proteomes" id="UP001549921"/>
    </source>
</evidence>
<evidence type="ECO:0000256" key="12">
    <source>
        <dbReference type="HAMAP-Rule" id="MF_03154"/>
    </source>
</evidence>
<evidence type="ECO:0000256" key="6">
    <source>
        <dbReference type="ARBA" id="ARBA00022723"/>
    </source>
</evidence>
<dbReference type="CDD" id="cd02232">
    <property type="entry name" value="cupin_ARD"/>
    <property type="match status" value="1"/>
</dbReference>
<keyword evidence="3 12" id="KW-0963">Cytoplasm</keyword>
<evidence type="ECO:0000313" key="13">
    <source>
        <dbReference type="EMBL" id="KAL0850804.1"/>
    </source>
</evidence>
<protein>
    <recommendedName>
        <fullName evidence="12">Acireductone dioxygenase</fullName>
    </recommendedName>
    <alternativeName>
        <fullName evidence="12">Acireductone dioxygenase (Fe(2+)-requiring)</fullName>
        <shortName evidence="12">ARD'</shortName>
        <shortName evidence="12">Fe-ARD</shortName>
        <ecNumber evidence="12">1.13.11.54</ecNumber>
    </alternativeName>
    <alternativeName>
        <fullName evidence="12">Acireductone dioxygenase (Ni(2+)-requiring)</fullName>
        <shortName evidence="12">ARD</shortName>
        <shortName evidence="12">Ni-ARD</shortName>
        <ecNumber evidence="12">1.13.11.53</ecNumber>
    </alternativeName>
</protein>
<keyword evidence="9 12" id="KW-0408">Iron</keyword>
<dbReference type="GO" id="GO:0010308">
    <property type="term" value="F:acireductone dioxygenase (Ni2+-requiring) activity"/>
    <property type="evidence" value="ECO:0007669"/>
    <property type="project" value="UniProtKB-UniRule"/>
</dbReference>
<dbReference type="InterPro" id="IPR014710">
    <property type="entry name" value="RmlC-like_jellyroll"/>
</dbReference>
<dbReference type="EMBL" id="JBEUOH010000002">
    <property type="protein sequence ID" value="KAL0901170.1"/>
    <property type="molecule type" value="Genomic_DNA"/>
</dbReference>
<comment type="caution">
    <text evidence="13">The sequence shown here is derived from an EMBL/GenBank/DDBJ whole genome shotgun (WGS) entry which is preliminary data.</text>
</comment>
<dbReference type="GO" id="GO:0005886">
    <property type="term" value="C:plasma membrane"/>
    <property type="evidence" value="ECO:0007669"/>
    <property type="project" value="UniProtKB-SubCell"/>
</dbReference>
<feature type="binding site" evidence="12">
    <location>
        <position position="92"/>
    </location>
    <ligand>
        <name>Ni(2+)</name>
        <dbReference type="ChEBI" id="CHEBI:49786"/>
        <note>for nickel-dependent acireductone dioxygenase activity</note>
    </ligand>
</feature>
<dbReference type="FunFam" id="2.60.120.10:FF:000031">
    <property type="entry name" value="1,2-dihydroxy-3-keto-5-methylthiopentene dioxygenase"/>
    <property type="match status" value="1"/>
</dbReference>
<keyword evidence="7 12" id="KW-0223">Dioxygenase</keyword>
<evidence type="ECO:0000256" key="7">
    <source>
        <dbReference type="ARBA" id="ARBA00022964"/>
    </source>
</evidence>
<feature type="binding site" evidence="12">
    <location>
        <position position="90"/>
    </location>
    <ligand>
        <name>Ni(2+)</name>
        <dbReference type="ChEBI" id="CHEBI:49786"/>
        <note>for nickel-dependent acireductone dioxygenase activity</note>
    </ligand>
</feature>
<comment type="catalytic activity">
    <reaction evidence="1 12">
        <text>1,2-dihydroxy-5-(methylsulfanyl)pent-1-en-3-one + O2 = 4-methylsulfanyl-2-oxobutanoate + formate + 2 H(+)</text>
        <dbReference type="Rhea" id="RHEA:24504"/>
        <dbReference type="ChEBI" id="CHEBI:15378"/>
        <dbReference type="ChEBI" id="CHEBI:15379"/>
        <dbReference type="ChEBI" id="CHEBI:15740"/>
        <dbReference type="ChEBI" id="CHEBI:16723"/>
        <dbReference type="ChEBI" id="CHEBI:49252"/>
        <dbReference type="EC" id="1.13.11.54"/>
    </reaction>
</comment>
<dbReference type="EC" id="1.13.11.53" evidence="12"/>
<keyword evidence="10 12" id="KW-0486">Methionine biosynthesis</keyword>
<keyword evidence="8 12" id="KW-0560">Oxidoreductase</keyword>
<organism evidence="13 16">
    <name type="scientific">Loxostege sticticalis</name>
    <name type="common">Beet webworm moth</name>
    <dbReference type="NCBI Taxonomy" id="481309"/>
    <lineage>
        <taxon>Eukaryota</taxon>
        <taxon>Metazoa</taxon>
        <taxon>Ecdysozoa</taxon>
        <taxon>Arthropoda</taxon>
        <taxon>Hexapoda</taxon>
        <taxon>Insecta</taxon>
        <taxon>Pterygota</taxon>
        <taxon>Neoptera</taxon>
        <taxon>Endopterygota</taxon>
        <taxon>Lepidoptera</taxon>
        <taxon>Glossata</taxon>
        <taxon>Ditrysia</taxon>
        <taxon>Pyraloidea</taxon>
        <taxon>Crambidae</taxon>
        <taxon>Pyraustinae</taxon>
        <taxon>Loxostege</taxon>
    </lineage>
</organism>
<dbReference type="GO" id="GO:0016151">
    <property type="term" value="F:nickel cation binding"/>
    <property type="evidence" value="ECO:0007669"/>
    <property type="project" value="UniProtKB-UniRule"/>
</dbReference>
<comment type="subcellular location">
    <subcellularLocation>
        <location evidence="2">Cell membrane</location>
        <topology evidence="2">Peripheral membrane protein</topology>
        <orientation evidence="2">Cytoplasmic side</orientation>
    </subcellularLocation>
    <subcellularLocation>
        <location evidence="12">Cytoplasm</location>
    </subcellularLocation>
    <subcellularLocation>
        <location evidence="12">Nucleus</location>
    </subcellularLocation>
</comment>
<dbReference type="PANTHER" id="PTHR23418:SF0">
    <property type="entry name" value="ACIREDUCTONE DIOXYGENASE"/>
    <property type="match status" value="1"/>
</dbReference>
<evidence type="ECO:0000256" key="9">
    <source>
        <dbReference type="ARBA" id="ARBA00023004"/>
    </source>
</evidence>
<dbReference type="EC" id="1.13.11.54" evidence="12"/>
<dbReference type="EMBL" id="JBEDNZ010000002">
    <property type="protein sequence ID" value="KAL0850804.1"/>
    <property type="molecule type" value="Genomic_DNA"/>
</dbReference>
<gene>
    <name evidence="14" type="ORF">ABMA27_006482</name>
    <name evidence="13" type="ORF">ABMA28_006731</name>
</gene>
<dbReference type="GO" id="GO:0005737">
    <property type="term" value="C:cytoplasm"/>
    <property type="evidence" value="ECO:0007669"/>
    <property type="project" value="UniProtKB-SubCell"/>
</dbReference>
<evidence type="ECO:0000256" key="5">
    <source>
        <dbReference type="ARBA" id="ARBA00022605"/>
    </source>
</evidence>
<evidence type="ECO:0000256" key="1">
    <source>
        <dbReference type="ARBA" id="ARBA00000428"/>
    </source>
</evidence>
<comment type="function">
    <text evidence="12">Catalyzes 2 different reactions between oxygen and the acireductone 1,2-dihydroxy-3-keto-5-methylthiopentene (DHK-MTPene) depending upon the metal bound in the active site. Fe-containing acireductone dioxygenase (Fe-ARD) produces formate and 2-keto-4-methylthiobutyrate (KMTB), the alpha-ketoacid precursor of methionine in the methionine recycle pathway. Ni-containing acireductone dioxygenase (Ni-ARD) produces methylthiopropionate, carbon monoxide and formate, and does not lie on the methionine recycle pathway.</text>
</comment>
<dbReference type="HAMAP" id="MF_03154">
    <property type="entry name" value="Salvage_MtnD_euk"/>
    <property type="match status" value="1"/>
</dbReference>
<dbReference type="GO" id="GO:0005634">
    <property type="term" value="C:nucleus"/>
    <property type="evidence" value="ECO:0007669"/>
    <property type="project" value="UniProtKB-SubCell"/>
</dbReference>
<evidence type="ECO:0000313" key="14">
    <source>
        <dbReference type="EMBL" id="KAL0901170.1"/>
    </source>
</evidence>
<accession>A0ABD0TND4</accession>
<reference evidence="15 16" key="1">
    <citation type="submission" date="2024-06" db="EMBL/GenBank/DDBJ databases">
        <title>A chromosome-level genome assembly of beet webworm, Loxostege sticticalis.</title>
        <authorList>
            <person name="Zhang Y."/>
        </authorList>
    </citation>
    <scope>NUCLEOTIDE SEQUENCE [LARGE SCALE GENOMIC DNA]</scope>
    <source>
        <strain evidence="14">AQ026</strain>
        <strain evidence="13">AQ028</strain>
        <tissue evidence="13">Male pupae</tissue>
        <tissue evidence="14">Whole body</tissue>
    </source>
</reference>
<keyword evidence="6 12" id="KW-0479">Metal-binding</keyword>
<name>A0ABD0TND4_LOXSC</name>
<keyword evidence="15" id="KW-1185">Reference proteome</keyword>
<dbReference type="GO" id="GO:0019509">
    <property type="term" value="P:L-methionine salvage from methylthioadenosine"/>
    <property type="evidence" value="ECO:0007669"/>
    <property type="project" value="UniProtKB-UniRule"/>
</dbReference>
<feature type="binding site" evidence="12">
    <location>
        <position position="96"/>
    </location>
    <ligand>
        <name>Fe(2+)</name>
        <dbReference type="ChEBI" id="CHEBI:29033"/>
        <note>for iron-dependent acireductone dioxygenase activity</note>
    </ligand>
</feature>
<keyword evidence="5 12" id="KW-0028">Amino-acid biosynthesis</keyword>
<evidence type="ECO:0000256" key="11">
    <source>
        <dbReference type="ARBA" id="ARBA00023242"/>
    </source>
</evidence>
<dbReference type="PANTHER" id="PTHR23418">
    <property type="entry name" value="ACIREDUCTONE DIOXYGENASE"/>
    <property type="match status" value="1"/>
</dbReference>
<evidence type="ECO:0000256" key="8">
    <source>
        <dbReference type="ARBA" id="ARBA00023002"/>
    </source>
</evidence>
<comment type="catalytic activity">
    <reaction evidence="12">
        <text>1,2-dihydroxy-5-(methylsulfanyl)pent-1-en-3-one + O2 = 3-(methylsulfanyl)propanoate + CO + formate + 2 H(+)</text>
        <dbReference type="Rhea" id="RHEA:14161"/>
        <dbReference type="ChEBI" id="CHEBI:15378"/>
        <dbReference type="ChEBI" id="CHEBI:15379"/>
        <dbReference type="ChEBI" id="CHEBI:15740"/>
        <dbReference type="ChEBI" id="CHEBI:17245"/>
        <dbReference type="ChEBI" id="CHEBI:49016"/>
        <dbReference type="ChEBI" id="CHEBI:49252"/>
        <dbReference type="EC" id="1.13.11.53"/>
    </reaction>
</comment>
<evidence type="ECO:0000256" key="3">
    <source>
        <dbReference type="ARBA" id="ARBA00022490"/>
    </source>
</evidence>
<comment type="cofactor">
    <cofactor evidence="12">
        <name>Fe(2+)</name>
        <dbReference type="ChEBI" id="CHEBI:29033"/>
    </cofactor>
    <cofactor evidence="12">
        <name>Ni(2+)</name>
        <dbReference type="ChEBI" id="CHEBI:49786"/>
    </cofactor>
    <text evidence="12">Binds either 1 Fe or Ni cation per monomer. Iron-binding promotes an acireductone dioxygenase reaction producing 2-keto-4-methylthiobutyrate, while nickel-binding promotes an acireductone dioxygenase reaction producing 3-(methylsulfanyl)propanoate.</text>
</comment>
<proteinExistence type="inferred from homology"/>
<dbReference type="GO" id="GO:0010309">
    <property type="term" value="F:acireductone dioxygenase [iron(II)-requiring] activity"/>
    <property type="evidence" value="ECO:0007669"/>
    <property type="project" value="UniProtKB-UniRule"/>
</dbReference>
<dbReference type="Proteomes" id="UP001549921">
    <property type="component" value="Unassembled WGS sequence"/>
</dbReference>
<feature type="binding site" evidence="12">
    <location>
        <position position="135"/>
    </location>
    <ligand>
        <name>Ni(2+)</name>
        <dbReference type="ChEBI" id="CHEBI:49786"/>
        <note>for nickel-dependent acireductone dioxygenase activity</note>
    </ligand>
</feature>
<dbReference type="Gene3D" id="2.60.120.10">
    <property type="entry name" value="Jelly Rolls"/>
    <property type="match status" value="1"/>
</dbReference>
<keyword evidence="11 12" id="KW-0539">Nucleus</keyword>
<keyword evidence="4 12" id="KW-0533">Nickel</keyword>
<sequence>MGKAWYMDEDTSDQRLEHHKNPPEFISLDELYKKTGVEIFVLNVDTYKTDGVLDKIRKDRGYSYEDELVCSKECFGQAYEDKLKSFYTEHLHTDEEIRFVLEGSGYFDVRDDADRWIRINVTPGDLVVLPKAIYHRFTLDTKNHIKVKRYFIGHPVWTAHNRPADEMACRKEYVETQQKGFAAAAF</sequence>
<evidence type="ECO:0000256" key="10">
    <source>
        <dbReference type="ARBA" id="ARBA00023167"/>
    </source>
</evidence>
<feature type="binding site" evidence="12">
    <location>
        <position position="92"/>
    </location>
    <ligand>
        <name>Fe(2+)</name>
        <dbReference type="ChEBI" id="CHEBI:29033"/>
        <note>for iron-dependent acireductone dioxygenase activity</note>
    </ligand>
</feature>
<comment type="similarity">
    <text evidence="12">Belongs to the acireductone dioxygenase (ARD) family.</text>
</comment>
<dbReference type="SUPFAM" id="SSF51182">
    <property type="entry name" value="RmlC-like cupins"/>
    <property type="match status" value="1"/>
</dbReference>
<evidence type="ECO:0000256" key="2">
    <source>
        <dbReference type="ARBA" id="ARBA00004413"/>
    </source>
</evidence>
<dbReference type="InterPro" id="IPR011051">
    <property type="entry name" value="RmlC_Cupin_sf"/>
</dbReference>
<feature type="binding site" evidence="12">
    <location>
        <position position="96"/>
    </location>
    <ligand>
        <name>Ni(2+)</name>
        <dbReference type="ChEBI" id="CHEBI:49786"/>
        <note>for nickel-dependent acireductone dioxygenase activity</note>
    </ligand>
</feature>
<evidence type="ECO:0000256" key="4">
    <source>
        <dbReference type="ARBA" id="ARBA00022596"/>
    </source>
</evidence>
<feature type="binding site" evidence="12">
    <location>
        <position position="90"/>
    </location>
    <ligand>
        <name>Fe(2+)</name>
        <dbReference type="ChEBI" id="CHEBI:29033"/>
        <note>for iron-dependent acireductone dioxygenase activity</note>
    </ligand>
</feature>